<comment type="similarity">
    <text evidence="2">Belongs to the YkuD family.</text>
</comment>
<dbReference type="EMBL" id="FORF01000020">
    <property type="protein sequence ID" value="SFJ46334.1"/>
    <property type="molecule type" value="Genomic_DNA"/>
</dbReference>
<evidence type="ECO:0000313" key="10">
    <source>
        <dbReference type="EMBL" id="SFJ46334.1"/>
    </source>
</evidence>
<dbReference type="GO" id="GO:0008360">
    <property type="term" value="P:regulation of cell shape"/>
    <property type="evidence" value="ECO:0007669"/>
    <property type="project" value="UniProtKB-UniRule"/>
</dbReference>
<keyword evidence="3" id="KW-0808">Transferase</keyword>
<evidence type="ECO:0000256" key="7">
    <source>
        <dbReference type="PROSITE-ProRule" id="PRU01373"/>
    </source>
</evidence>
<keyword evidence="10" id="KW-0449">Lipoprotein</keyword>
<dbReference type="UniPathway" id="UPA00219"/>
<reference evidence="11" key="1">
    <citation type="submission" date="2016-10" db="EMBL/GenBank/DDBJ databases">
        <authorList>
            <person name="Varghese N."/>
            <person name="Submissions S."/>
        </authorList>
    </citation>
    <scope>NUCLEOTIDE SEQUENCE [LARGE SCALE GENOMIC DNA]</scope>
    <source>
        <strain evidence="11">DSM 21857</strain>
    </source>
</reference>
<evidence type="ECO:0000256" key="5">
    <source>
        <dbReference type="ARBA" id="ARBA00022984"/>
    </source>
</evidence>
<feature type="region of interest" description="Disordered" evidence="8">
    <location>
        <begin position="57"/>
        <end position="81"/>
    </location>
</feature>
<gene>
    <name evidence="10" type="ORF">SAMN03080618_03056</name>
</gene>
<feature type="active site" description="Proton donor/acceptor" evidence="7">
    <location>
        <position position="438"/>
    </location>
</feature>
<proteinExistence type="inferred from homology"/>
<comment type="pathway">
    <text evidence="1 7">Cell wall biogenesis; peptidoglycan biosynthesis.</text>
</comment>
<keyword evidence="6 7" id="KW-0961">Cell wall biogenesis/degradation</keyword>
<evidence type="ECO:0000259" key="9">
    <source>
        <dbReference type="PROSITE" id="PS52029"/>
    </source>
</evidence>
<dbReference type="GO" id="GO:0005576">
    <property type="term" value="C:extracellular region"/>
    <property type="evidence" value="ECO:0007669"/>
    <property type="project" value="TreeGrafter"/>
</dbReference>
<feature type="compositionally biased region" description="Basic and acidic residues" evidence="8">
    <location>
        <begin position="113"/>
        <end position="123"/>
    </location>
</feature>
<keyword evidence="4 7" id="KW-0133">Cell shape</keyword>
<dbReference type="PANTHER" id="PTHR30582:SF30">
    <property type="entry name" value="BLR4375 PROTEIN"/>
    <property type="match status" value="1"/>
</dbReference>
<dbReference type="PANTHER" id="PTHR30582">
    <property type="entry name" value="L,D-TRANSPEPTIDASE"/>
    <property type="match status" value="1"/>
</dbReference>
<dbReference type="AlphaFoldDB" id="A0A1I3RI92"/>
<dbReference type="OrthoDB" id="9787225at2"/>
<organism evidence="10 11">
    <name type="scientific">Aquamicrobium aerolatum DSM 21857</name>
    <dbReference type="NCBI Taxonomy" id="1121003"/>
    <lineage>
        <taxon>Bacteria</taxon>
        <taxon>Pseudomonadati</taxon>
        <taxon>Pseudomonadota</taxon>
        <taxon>Alphaproteobacteria</taxon>
        <taxon>Hyphomicrobiales</taxon>
        <taxon>Phyllobacteriaceae</taxon>
        <taxon>Aerobium</taxon>
    </lineage>
</organism>
<feature type="region of interest" description="Disordered" evidence="8">
    <location>
        <begin position="113"/>
        <end position="176"/>
    </location>
</feature>
<dbReference type="RefSeq" id="WP_091524085.1">
    <property type="nucleotide sequence ID" value="NZ_FORF01000020.1"/>
</dbReference>
<dbReference type="InterPro" id="IPR038063">
    <property type="entry name" value="Transpep_catalytic_dom"/>
</dbReference>
<dbReference type="Proteomes" id="UP000242763">
    <property type="component" value="Unassembled WGS sequence"/>
</dbReference>
<dbReference type="GO" id="GO:0071972">
    <property type="term" value="F:peptidoglycan L,D-transpeptidase activity"/>
    <property type="evidence" value="ECO:0007669"/>
    <property type="project" value="TreeGrafter"/>
</dbReference>
<dbReference type="GO" id="GO:0016740">
    <property type="term" value="F:transferase activity"/>
    <property type="evidence" value="ECO:0007669"/>
    <property type="project" value="UniProtKB-KW"/>
</dbReference>
<dbReference type="STRING" id="1121003.SAMN03080618_03056"/>
<sequence>MIGRILSLTVAAMIGLSAEAGAQGRDVEVYYDRYGREVLVDVYTGEVIEVREPRGSVRRYGEQRPRREDRGQDRYYLDDPEDVARLRREQRREELGRDGYSYRERFPEYDDYRVEPDYRRDDGYGGGFRDQPTYEPPYQGENRFEPGGIERAPLGDPSGDSSIAAIPGPDAPQDGVIIEDQSPTAVPDINNVPNVAHRGATEEVAKIQILLDRAGASPGVIDGRMGDNVNKAISAYRDLTGQALRTYDTAFIDEQLAATGGDPFQTYEITALDVAGPFVASIPSDYGEKAKLERMSFTSVVEMLAERFHMDERYLRDLNPGVSFDRPGTRLRVVNVPRVRKGEVMRIIADKGRRQVRTYDAAGKLLAIYPSTIGSAATPSPTGTHTVKRVAINPEYTYNPKINFQQGNNTRILTIPPGPNGPVGTVWVGLSKPTYGIHGTPEPSKIGKTESNGCIRLTNWDAQELAKMVKVGATVEFVD</sequence>
<dbReference type="GO" id="GO:0018104">
    <property type="term" value="P:peptidoglycan-protein cross-linking"/>
    <property type="evidence" value="ECO:0007669"/>
    <property type="project" value="TreeGrafter"/>
</dbReference>
<dbReference type="SUPFAM" id="SSF141523">
    <property type="entry name" value="L,D-transpeptidase catalytic domain-like"/>
    <property type="match status" value="1"/>
</dbReference>
<evidence type="ECO:0000256" key="6">
    <source>
        <dbReference type="ARBA" id="ARBA00023316"/>
    </source>
</evidence>
<evidence type="ECO:0000256" key="3">
    <source>
        <dbReference type="ARBA" id="ARBA00022679"/>
    </source>
</evidence>
<name>A0A1I3RI92_9HYPH</name>
<evidence type="ECO:0000256" key="1">
    <source>
        <dbReference type="ARBA" id="ARBA00004752"/>
    </source>
</evidence>
<accession>A0A1I3RI92</accession>
<evidence type="ECO:0000313" key="11">
    <source>
        <dbReference type="Proteomes" id="UP000242763"/>
    </source>
</evidence>
<evidence type="ECO:0000256" key="2">
    <source>
        <dbReference type="ARBA" id="ARBA00005992"/>
    </source>
</evidence>
<protein>
    <submittedName>
        <fullName evidence="10">Lipoprotein-anchoring transpeptidase ErfK/SrfK</fullName>
    </submittedName>
</protein>
<evidence type="ECO:0000256" key="4">
    <source>
        <dbReference type="ARBA" id="ARBA00022960"/>
    </source>
</evidence>
<dbReference type="InterPro" id="IPR005490">
    <property type="entry name" value="LD_TPept_cat_dom"/>
</dbReference>
<keyword evidence="5 7" id="KW-0573">Peptidoglycan synthesis</keyword>
<evidence type="ECO:0000256" key="8">
    <source>
        <dbReference type="SAM" id="MobiDB-lite"/>
    </source>
</evidence>
<dbReference type="CDD" id="cd16913">
    <property type="entry name" value="YkuD_like"/>
    <property type="match status" value="1"/>
</dbReference>
<dbReference type="Pfam" id="PF03734">
    <property type="entry name" value="YkuD"/>
    <property type="match status" value="1"/>
</dbReference>
<dbReference type="PROSITE" id="PS52029">
    <property type="entry name" value="LD_TPASE"/>
    <property type="match status" value="1"/>
</dbReference>
<dbReference type="GO" id="GO:0071555">
    <property type="term" value="P:cell wall organization"/>
    <property type="evidence" value="ECO:0007669"/>
    <property type="project" value="UniProtKB-UniRule"/>
</dbReference>
<feature type="active site" description="Nucleophile" evidence="7">
    <location>
        <position position="454"/>
    </location>
</feature>
<feature type="domain" description="L,D-TPase catalytic" evidence="9">
    <location>
        <begin position="345"/>
        <end position="478"/>
    </location>
</feature>
<keyword evidence="11" id="KW-1185">Reference proteome</keyword>
<dbReference type="InterPro" id="IPR050979">
    <property type="entry name" value="LD-transpeptidase"/>
</dbReference>
<dbReference type="Gene3D" id="2.40.440.10">
    <property type="entry name" value="L,D-transpeptidase catalytic domain-like"/>
    <property type="match status" value="1"/>
</dbReference>